<protein>
    <submittedName>
        <fullName evidence="5">Phage tail tape mesure</fullName>
    </submittedName>
</protein>
<gene>
    <name evidence="5" type="ORF">FC87_GL000733</name>
</gene>
<dbReference type="InterPro" id="IPR008258">
    <property type="entry name" value="Transglycosylase_SLT_dom_1"/>
</dbReference>
<dbReference type="Pfam" id="PF01464">
    <property type="entry name" value="SLT"/>
    <property type="match status" value="1"/>
</dbReference>
<comment type="caution">
    <text evidence="5">The sequence shown here is derived from an EMBL/GenBank/DDBJ whole genome shotgun (WGS) entry which is preliminary data.</text>
</comment>
<evidence type="ECO:0000256" key="2">
    <source>
        <dbReference type="SAM" id="Phobius"/>
    </source>
</evidence>
<organism evidence="5 6">
    <name type="scientific">Fructilactobacillus florum DSM 22689 = JCM 16035</name>
    <dbReference type="NCBI Taxonomy" id="1423745"/>
    <lineage>
        <taxon>Bacteria</taxon>
        <taxon>Bacillati</taxon>
        <taxon>Bacillota</taxon>
        <taxon>Bacilli</taxon>
        <taxon>Lactobacillales</taxon>
        <taxon>Lactobacillaceae</taxon>
        <taxon>Fructilactobacillus</taxon>
    </lineage>
</organism>
<dbReference type="Pfam" id="PF20155">
    <property type="entry name" value="TMP_3"/>
    <property type="match status" value="1"/>
</dbReference>
<dbReference type="Gene3D" id="1.10.287.1490">
    <property type="match status" value="1"/>
</dbReference>
<evidence type="ECO:0000259" key="3">
    <source>
        <dbReference type="Pfam" id="PF01464"/>
    </source>
</evidence>
<reference evidence="5 6" key="1">
    <citation type="journal article" date="2015" name="Genome Announc.">
        <title>Expanding the biotechnology potential of lactobacilli through comparative genomics of 213 strains and associated genera.</title>
        <authorList>
            <person name="Sun Z."/>
            <person name="Harris H.M."/>
            <person name="McCann A."/>
            <person name="Guo C."/>
            <person name="Argimon S."/>
            <person name="Zhang W."/>
            <person name="Yang X."/>
            <person name="Jeffery I.B."/>
            <person name="Cooney J.C."/>
            <person name="Kagawa T.F."/>
            <person name="Liu W."/>
            <person name="Song Y."/>
            <person name="Salvetti E."/>
            <person name="Wrobel A."/>
            <person name="Rasinkangas P."/>
            <person name="Parkhill J."/>
            <person name="Rea M.C."/>
            <person name="O'Sullivan O."/>
            <person name="Ritari J."/>
            <person name="Douillard F.P."/>
            <person name="Paul Ross R."/>
            <person name="Yang R."/>
            <person name="Briner A.E."/>
            <person name="Felis G.E."/>
            <person name="de Vos W.M."/>
            <person name="Barrangou R."/>
            <person name="Klaenhammer T.R."/>
            <person name="Caufield P.W."/>
            <person name="Cui Y."/>
            <person name="Zhang H."/>
            <person name="O'Toole P.W."/>
        </authorList>
    </citation>
    <scope>NUCLEOTIDE SEQUENCE [LARGE SCALE GENOMIC DNA]</scope>
    <source>
        <strain evidence="5 6">DSM 22689</strain>
    </source>
</reference>
<feature type="domain" description="Tape measure protein N-terminal" evidence="4">
    <location>
        <begin position="208"/>
        <end position="384"/>
    </location>
</feature>
<dbReference type="RefSeq" id="WP_056961574.1">
    <property type="nucleotide sequence ID" value="NZ_AYZI01000004.1"/>
</dbReference>
<dbReference type="EMBL" id="AYZI01000004">
    <property type="protein sequence ID" value="KRM91601.1"/>
    <property type="molecule type" value="Genomic_DNA"/>
</dbReference>
<evidence type="ECO:0000256" key="1">
    <source>
        <dbReference type="SAM" id="MobiDB-lite"/>
    </source>
</evidence>
<dbReference type="STRING" id="1423745.GCA_001311215_01846"/>
<dbReference type="InterPro" id="IPR013491">
    <property type="entry name" value="Tape_meas_N"/>
</dbReference>
<dbReference type="PATRIC" id="fig|1423745.4.peg.781"/>
<name>A0A0R2CJ38_9LACO</name>
<feature type="compositionally biased region" description="Basic and acidic residues" evidence="1">
    <location>
        <begin position="105"/>
        <end position="132"/>
    </location>
</feature>
<feature type="region of interest" description="Disordered" evidence="1">
    <location>
        <begin position="99"/>
        <end position="147"/>
    </location>
</feature>
<keyword evidence="2" id="KW-0472">Membrane</keyword>
<keyword evidence="2" id="KW-0812">Transmembrane</keyword>
<evidence type="ECO:0000259" key="4">
    <source>
        <dbReference type="Pfam" id="PF20155"/>
    </source>
</evidence>
<accession>A0A0R2CJ38</accession>
<dbReference type="NCBIfam" id="TIGR02675">
    <property type="entry name" value="tape_meas_nterm"/>
    <property type="match status" value="1"/>
</dbReference>
<dbReference type="Proteomes" id="UP000051586">
    <property type="component" value="Unassembled WGS sequence"/>
</dbReference>
<feature type="domain" description="Transglycosylase SLT" evidence="3">
    <location>
        <begin position="1108"/>
        <end position="1192"/>
    </location>
</feature>
<evidence type="ECO:0000313" key="5">
    <source>
        <dbReference type="EMBL" id="KRM91601.1"/>
    </source>
</evidence>
<dbReference type="InterPro" id="IPR023346">
    <property type="entry name" value="Lysozyme-like_dom_sf"/>
</dbReference>
<dbReference type="SUPFAM" id="SSF53955">
    <property type="entry name" value="Lysozyme-like"/>
    <property type="match status" value="1"/>
</dbReference>
<keyword evidence="2" id="KW-1133">Transmembrane helix</keyword>
<proteinExistence type="predicted"/>
<sequence length="1278" mass="137649">MAEKNAGFNFDVKVAGLDQLNHISSMINDLQDKIGSITAKLGSLGGEFGNLGSKGKSGLDSIKASTDSIRTANTEVSSSIKSMGSDYSALKGKSESFSKSADASSEFRKNNEPLNELRDKVSKVSQETEKLKQPKTMKLTAEDEASPKISEVRGKVDKLSESGETTKKHFGGLHDVMMGSFLGGAISNGVNQLTGSLTEQAKAGYEDAKAADSFNSKFKNMGLNKEGIDKLGASIKDIKENSNISGGAVTSLEQKFYGLTGNVDKTDKLSKGVGSLADQMRLTGSQADAFAGGLNRIEGSGKVTGQSLARLERTAPGFGNALQKSSGMSKDAFDKLVQSGKMTSSQFNDILESASQSYGKNSKEFDKTADGSMHHLQTAYADARKSLFKPLVSVQSSGLNELSQAMDSPQMQKALEALGKGIGNIATKLAGLMTYLAQHSKDIGSIIGSISTIIGLLAQGIWSVFKSAISAISDAFGDLTGNSKKTHDPLKQTSDLLKEVADHKQALKEVGVVLVGLFAVKKVYDFAKGLTEFVKGIKEINAVLKITTGIQAALDIVMSPWFFIPAAIIAVIAVLVLLYNKCKPFRDFVNALWKDVSKLFGGLFKWIGQAVKKVGDFFNGIGKWWNKNQKANQKANEQQKKENDKFMKGLKKGWDDLGSGIGKMWDSTRKTTSKLWDGMKKDSSHLGKDIGNGFRDAPKTAQTFVDQMHNGVNKTVQNLRDNTPKQFRNMWTDANNLTKDGTKTNSDLTKIGSDLIHGHWNRLGSDVHNAVNDMWKGVKDIFKSSYDWLNDLTGGRLGKIVDLFKSAWKSVSDGIKQLWDWIKDIWNHSIGWVVDKWNGMWSSIGDKVKSAYNGIHHDFVSIVRGIISPFNAMLGGLEKGINWVLDKVGADKIKGKWEIPEPGYANGTPNTQGHPGGLALVNDGAGQNYREMYQLPDGTIGMFPKQRNLHVMLPKGTSVLDGERSAQLSKRMGVPAYASGIGKIVGNVTKAVSGTFKGLWDEGVDLMDKADDILKKPAEFLSTVFDKFIGGVSSKISLASDIITHFPGTVAKGGINWVKKLFEDFGGGGKGAPAGAGVQRWAGQVKEALKMLGLSTDDSMVQRVLRQIATESSGNEKAVQGAIGDINNRTGNLARGLMQVIPPTFNANKLPGHGDIMNGFDNILAGLNYAKKTYGPSLSFLGNGHGYANGGHVDKDELSLVGERGPELFKPDSAGTVISHEASKHFASQNSGKVSIDNRTTINVQNADNDGLSKIDSILSQRNDDFVKKAKTILGGAI</sequence>
<feature type="transmembrane region" description="Helical" evidence="2">
    <location>
        <begin position="561"/>
        <end position="579"/>
    </location>
</feature>
<dbReference type="CDD" id="cd13402">
    <property type="entry name" value="LT_TF-like"/>
    <property type="match status" value="1"/>
</dbReference>
<evidence type="ECO:0000313" key="6">
    <source>
        <dbReference type="Proteomes" id="UP000051586"/>
    </source>
</evidence>
<dbReference type="Gene3D" id="1.10.530.10">
    <property type="match status" value="1"/>
</dbReference>
<dbReference type="AlphaFoldDB" id="A0A0R2CJ38"/>